<dbReference type="KEGG" id="vgu:HYG85_06680"/>
<dbReference type="EMBL" id="CP058561">
    <property type="protein sequence ID" value="QUH28615.1"/>
    <property type="molecule type" value="Genomic_DNA"/>
</dbReference>
<keyword evidence="1" id="KW-0812">Transmembrane</keyword>
<dbReference type="RefSeq" id="WP_212692835.1">
    <property type="nucleotide sequence ID" value="NZ_CP058561.1"/>
</dbReference>
<proteinExistence type="predicted"/>
<dbReference type="Proteomes" id="UP000677305">
    <property type="component" value="Chromosome"/>
</dbReference>
<feature type="transmembrane region" description="Helical" evidence="1">
    <location>
        <begin position="147"/>
        <end position="169"/>
    </location>
</feature>
<evidence type="ECO:0000313" key="3">
    <source>
        <dbReference type="Proteomes" id="UP000677305"/>
    </source>
</evidence>
<sequence>MLYQSKIKNLSKVQKMVFISMLIAFALVLGYLERTFVPVVPFPGVKLGLANIITLTSLYFLCFKEAFLLVVLRVTLNSFFTGSFITIWYSLSGGILSLIVMFLLIHYSKDKVSIAGISIIGAVSHNIGQLIVVAITTESINVAAAYFPILAVSGIITGILIGFTVNYLLPYINRIFK</sequence>
<dbReference type="Pfam" id="PF07456">
    <property type="entry name" value="Hpre_diP_synt_I"/>
    <property type="match status" value="1"/>
</dbReference>
<evidence type="ECO:0000313" key="2">
    <source>
        <dbReference type="EMBL" id="QUH28615.1"/>
    </source>
</evidence>
<feature type="transmembrane region" description="Helical" evidence="1">
    <location>
        <begin position="12"/>
        <end position="32"/>
    </location>
</feature>
<dbReference type="Gene3D" id="1.10.1760.20">
    <property type="match status" value="1"/>
</dbReference>
<feature type="transmembrane region" description="Helical" evidence="1">
    <location>
        <begin position="84"/>
        <end position="107"/>
    </location>
</feature>
<keyword evidence="1" id="KW-1133">Transmembrane helix</keyword>
<dbReference type="InterPro" id="IPR014535">
    <property type="entry name" value="Hpre_diP_synt_I"/>
</dbReference>
<dbReference type="InterPro" id="IPR010898">
    <property type="entry name" value="Hpre_diP_synth_I"/>
</dbReference>
<keyword evidence="1" id="KW-0472">Membrane</keyword>
<reference evidence="2 3" key="1">
    <citation type="submission" date="2020-07" db="EMBL/GenBank/DDBJ databases">
        <title>Vallitalea guaymasensis genome.</title>
        <authorList>
            <person name="Postec A."/>
        </authorList>
    </citation>
    <scope>NUCLEOTIDE SEQUENCE [LARGE SCALE GENOMIC DNA]</scope>
    <source>
        <strain evidence="2 3">Ra1766G1</strain>
    </source>
</reference>
<name>A0A8J8SBP2_9FIRM</name>
<keyword evidence="3" id="KW-1185">Reference proteome</keyword>
<gene>
    <name evidence="2" type="ORF">HYG85_06680</name>
</gene>
<dbReference type="AlphaFoldDB" id="A0A8J8SBP2"/>
<evidence type="ECO:0000256" key="1">
    <source>
        <dbReference type="SAM" id="Phobius"/>
    </source>
</evidence>
<dbReference type="PIRSF" id="PIRSF027391">
    <property type="entry name" value="Hpre_diP_synt_I"/>
    <property type="match status" value="1"/>
</dbReference>
<protein>
    <submittedName>
        <fullName evidence="2">Gx transporter family protein</fullName>
    </submittedName>
</protein>
<feature type="transmembrane region" description="Helical" evidence="1">
    <location>
        <begin position="113"/>
        <end position="135"/>
    </location>
</feature>
<organism evidence="2 3">
    <name type="scientific">Vallitalea guaymasensis</name>
    <dbReference type="NCBI Taxonomy" id="1185412"/>
    <lineage>
        <taxon>Bacteria</taxon>
        <taxon>Bacillati</taxon>
        <taxon>Bacillota</taxon>
        <taxon>Clostridia</taxon>
        <taxon>Lachnospirales</taxon>
        <taxon>Vallitaleaceae</taxon>
        <taxon>Vallitalea</taxon>
    </lineage>
</organism>
<accession>A0A8J8SBP2</accession>